<evidence type="ECO:0000256" key="11">
    <source>
        <dbReference type="ARBA" id="ARBA00023303"/>
    </source>
</evidence>
<evidence type="ECO:0000256" key="5">
    <source>
        <dbReference type="ARBA" id="ARBA00022692"/>
    </source>
</evidence>
<evidence type="ECO:0000313" key="16">
    <source>
        <dbReference type="Proteomes" id="UP000198287"/>
    </source>
</evidence>
<dbReference type="EMBL" id="LNIX01000011">
    <property type="protein sequence ID" value="OXA48894.1"/>
    <property type="molecule type" value="Genomic_DNA"/>
</dbReference>
<keyword evidence="4 12" id="KW-0894">Sodium channel</keyword>
<dbReference type="OrthoDB" id="6021021at2759"/>
<keyword evidence="8 12" id="KW-0406">Ion transport</keyword>
<proteinExistence type="inferred from homology"/>
<evidence type="ECO:0000256" key="1">
    <source>
        <dbReference type="ARBA" id="ARBA00004141"/>
    </source>
</evidence>
<comment type="subcellular location">
    <subcellularLocation>
        <location evidence="1">Membrane</location>
        <topology evidence="1">Multi-pass membrane protein</topology>
    </subcellularLocation>
</comment>
<evidence type="ECO:0000256" key="6">
    <source>
        <dbReference type="ARBA" id="ARBA00022989"/>
    </source>
</evidence>
<keyword evidence="16" id="KW-1185">Reference proteome</keyword>
<evidence type="ECO:0000256" key="10">
    <source>
        <dbReference type="ARBA" id="ARBA00023201"/>
    </source>
</evidence>
<dbReference type="AlphaFoldDB" id="A0A226DVQ8"/>
<sequence>MDVEGDGGMEAAQGEERGSRPFCVYTQRSSYPWLVDIFKRRWQNFKIRWQNLMKWEPAHKAACVRILKKVPGLRQSAQAGMHVLARAFWMLVFVLCVFIVYYIIREGIRRTMGHPLTVTIETEEINIGDAKFPQVGISPNGGFKLRYMRQAWKNYFEEWDGKEVRLKDGRKWSKNEVEGIMKVIYHTCHPGTTNAHKNGVNIPEDVDEMFGENTKIQGTHLDNPEEAGMKSKVIPLMKEGMINCDEIIRGCLLNGKSYDCKVLFKEHFSEWGSTCVFNGIPTEATRRNETIQSKLGGSTKEEIKEWEQADLDEDVANVEKKNDTKHRPAVPWRQMAPGKSSGLTFVIRENLEDRACVHSDDTGFMLAVNNPRDEPQIERFGTSLPYGKEIYVSLYPEVILAEKDAKDISMDRRGCYFSDDEGDAHLDFYKKYSRQNCLEECFAKAVYEKCKCAKVSSPGFPGRKLCSLPQVNTCVREKEEEMHNQGLKAACPKCRPNCRDTKYRTSVTWSRMTEDRMNYYQKMFYGKDYRGNRNISVSVVNVYFVVDSVHPTRRSARYSTFEEVGLIGGTVSMITGLSLLDVIETLVLIAVIVVSKYKVWNNLGRMGGPSFKWKLAIPKCFRRNNRVAPEEIEMAEIPRPVERQALPGPRRLHPMENMPGYLP</sequence>
<name>A0A226DVQ8_FOLCA</name>
<feature type="region of interest" description="Disordered" evidence="13">
    <location>
        <begin position="643"/>
        <end position="663"/>
    </location>
</feature>
<gene>
    <name evidence="15" type="ORF">Fcan01_16663</name>
</gene>
<dbReference type="PANTHER" id="PTHR11690">
    <property type="entry name" value="AMILORIDE-SENSITIVE SODIUM CHANNEL-RELATED"/>
    <property type="match status" value="1"/>
</dbReference>
<dbReference type="Pfam" id="PF00858">
    <property type="entry name" value="ASC"/>
    <property type="match status" value="1"/>
</dbReference>
<evidence type="ECO:0000256" key="12">
    <source>
        <dbReference type="RuleBase" id="RU000679"/>
    </source>
</evidence>
<keyword evidence="5 12" id="KW-0812">Transmembrane</keyword>
<evidence type="ECO:0000256" key="2">
    <source>
        <dbReference type="ARBA" id="ARBA00007193"/>
    </source>
</evidence>
<evidence type="ECO:0000256" key="8">
    <source>
        <dbReference type="ARBA" id="ARBA00023065"/>
    </source>
</evidence>
<dbReference type="GO" id="GO:0005886">
    <property type="term" value="C:plasma membrane"/>
    <property type="evidence" value="ECO:0007669"/>
    <property type="project" value="TreeGrafter"/>
</dbReference>
<feature type="transmembrane region" description="Helical" evidence="14">
    <location>
        <begin position="83"/>
        <end position="104"/>
    </location>
</feature>
<dbReference type="PRINTS" id="PR01078">
    <property type="entry name" value="AMINACHANNEL"/>
</dbReference>
<keyword evidence="11 12" id="KW-0407">Ion channel</keyword>
<evidence type="ECO:0000256" key="13">
    <source>
        <dbReference type="SAM" id="MobiDB-lite"/>
    </source>
</evidence>
<keyword evidence="6 14" id="KW-1133">Transmembrane helix</keyword>
<organism evidence="15 16">
    <name type="scientific">Folsomia candida</name>
    <name type="common">Springtail</name>
    <dbReference type="NCBI Taxonomy" id="158441"/>
    <lineage>
        <taxon>Eukaryota</taxon>
        <taxon>Metazoa</taxon>
        <taxon>Ecdysozoa</taxon>
        <taxon>Arthropoda</taxon>
        <taxon>Hexapoda</taxon>
        <taxon>Collembola</taxon>
        <taxon>Entomobryomorpha</taxon>
        <taxon>Isotomoidea</taxon>
        <taxon>Isotomidae</taxon>
        <taxon>Proisotominae</taxon>
        <taxon>Folsomia</taxon>
    </lineage>
</organism>
<dbReference type="Proteomes" id="UP000198287">
    <property type="component" value="Unassembled WGS sequence"/>
</dbReference>
<keyword evidence="7" id="KW-0915">Sodium</keyword>
<evidence type="ECO:0000256" key="4">
    <source>
        <dbReference type="ARBA" id="ARBA00022461"/>
    </source>
</evidence>
<evidence type="ECO:0000313" key="15">
    <source>
        <dbReference type="EMBL" id="OXA48894.1"/>
    </source>
</evidence>
<dbReference type="Gene3D" id="2.60.470.10">
    <property type="entry name" value="Acid-sensing ion channels like domains"/>
    <property type="match status" value="1"/>
</dbReference>
<keyword evidence="9 14" id="KW-0472">Membrane</keyword>
<keyword evidence="10 12" id="KW-0739">Sodium transport</keyword>
<comment type="caution">
    <text evidence="15">The sequence shown here is derived from an EMBL/GenBank/DDBJ whole genome shotgun (WGS) entry which is preliminary data.</text>
</comment>
<evidence type="ECO:0000256" key="7">
    <source>
        <dbReference type="ARBA" id="ARBA00023053"/>
    </source>
</evidence>
<dbReference type="InterPro" id="IPR001873">
    <property type="entry name" value="ENaC"/>
</dbReference>
<protein>
    <submittedName>
        <fullName evidence="15">Pickpocket protein 28</fullName>
    </submittedName>
</protein>
<dbReference type="PANTHER" id="PTHR11690:SF300">
    <property type="entry name" value="PICKPOCKET PROTEIN 19"/>
    <property type="match status" value="1"/>
</dbReference>
<evidence type="ECO:0000256" key="14">
    <source>
        <dbReference type="SAM" id="Phobius"/>
    </source>
</evidence>
<evidence type="ECO:0000256" key="9">
    <source>
        <dbReference type="ARBA" id="ARBA00023136"/>
    </source>
</evidence>
<dbReference type="GO" id="GO:0015280">
    <property type="term" value="F:ligand-gated sodium channel activity"/>
    <property type="evidence" value="ECO:0007669"/>
    <property type="project" value="TreeGrafter"/>
</dbReference>
<accession>A0A226DVQ8</accession>
<keyword evidence="3 12" id="KW-0813">Transport</keyword>
<reference evidence="15 16" key="1">
    <citation type="submission" date="2015-12" db="EMBL/GenBank/DDBJ databases">
        <title>The genome of Folsomia candida.</title>
        <authorList>
            <person name="Faddeeva A."/>
            <person name="Derks M.F."/>
            <person name="Anvar Y."/>
            <person name="Smit S."/>
            <person name="Van Straalen N."/>
            <person name="Roelofs D."/>
        </authorList>
    </citation>
    <scope>NUCLEOTIDE SEQUENCE [LARGE SCALE GENOMIC DNA]</scope>
    <source>
        <strain evidence="15 16">VU population</strain>
        <tissue evidence="15">Whole body</tissue>
    </source>
</reference>
<evidence type="ECO:0000256" key="3">
    <source>
        <dbReference type="ARBA" id="ARBA00022448"/>
    </source>
</evidence>
<comment type="similarity">
    <text evidence="2 12">Belongs to the amiloride-sensitive sodium channel (TC 1.A.6) family.</text>
</comment>